<proteinExistence type="predicted"/>
<keyword evidence="3" id="KW-1185">Reference proteome</keyword>
<sequence length="118" mass="14077">MLDDVRRCRMISYDVRKYQAMWGAVRRCLAMVHNVGRCETISDDLGQSRVVSYDVERYQKMHYMLQHRMERCPRKLIVLLNAEKAKLISVILVLFAYNMKTPNRNESSVVRQYYIINL</sequence>
<dbReference type="AlphaFoldDB" id="A0A1B0AXA9"/>
<dbReference type="EnsemblMetazoa" id="GPPI011869-RA">
    <property type="protein sequence ID" value="GPPI011869-PA"/>
    <property type="gene ID" value="GPPI011869"/>
</dbReference>
<keyword evidence="1" id="KW-0812">Transmembrane</keyword>
<reference evidence="3" key="1">
    <citation type="submission" date="2015-01" db="EMBL/GenBank/DDBJ databases">
        <authorList>
            <person name="Aksoy S."/>
            <person name="Warren W."/>
            <person name="Wilson R.K."/>
        </authorList>
    </citation>
    <scope>NUCLEOTIDE SEQUENCE [LARGE SCALE GENOMIC DNA]</scope>
    <source>
        <strain evidence="3">IAEA</strain>
    </source>
</reference>
<keyword evidence="1" id="KW-0472">Membrane</keyword>
<feature type="transmembrane region" description="Helical" evidence="1">
    <location>
        <begin position="76"/>
        <end position="97"/>
    </location>
</feature>
<reference evidence="2" key="2">
    <citation type="submission" date="2020-05" db="UniProtKB">
        <authorList>
            <consortium name="EnsemblMetazoa"/>
        </authorList>
    </citation>
    <scope>IDENTIFICATION</scope>
    <source>
        <strain evidence="2">IAEA</strain>
    </source>
</reference>
<protein>
    <submittedName>
        <fullName evidence="2">Uncharacterized protein</fullName>
    </submittedName>
</protein>
<evidence type="ECO:0000313" key="3">
    <source>
        <dbReference type="Proteomes" id="UP000092460"/>
    </source>
</evidence>
<keyword evidence="1" id="KW-1133">Transmembrane helix</keyword>
<dbReference type="EMBL" id="JXJN01005192">
    <property type="status" value="NOT_ANNOTATED_CDS"/>
    <property type="molecule type" value="Genomic_DNA"/>
</dbReference>
<evidence type="ECO:0000256" key="1">
    <source>
        <dbReference type="SAM" id="Phobius"/>
    </source>
</evidence>
<name>A0A1B0AXA9_9MUSC</name>
<evidence type="ECO:0000313" key="2">
    <source>
        <dbReference type="EnsemblMetazoa" id="GPPI011869-PA"/>
    </source>
</evidence>
<accession>A0A1B0AXA9</accession>
<dbReference type="Proteomes" id="UP000092460">
    <property type="component" value="Unassembled WGS sequence"/>
</dbReference>
<dbReference type="VEuPathDB" id="VectorBase:GPPI011869"/>
<organism evidence="2 3">
    <name type="scientific">Glossina palpalis gambiensis</name>
    <dbReference type="NCBI Taxonomy" id="67801"/>
    <lineage>
        <taxon>Eukaryota</taxon>
        <taxon>Metazoa</taxon>
        <taxon>Ecdysozoa</taxon>
        <taxon>Arthropoda</taxon>
        <taxon>Hexapoda</taxon>
        <taxon>Insecta</taxon>
        <taxon>Pterygota</taxon>
        <taxon>Neoptera</taxon>
        <taxon>Endopterygota</taxon>
        <taxon>Diptera</taxon>
        <taxon>Brachycera</taxon>
        <taxon>Muscomorpha</taxon>
        <taxon>Hippoboscoidea</taxon>
        <taxon>Glossinidae</taxon>
        <taxon>Glossina</taxon>
    </lineage>
</organism>